<sequence>MTMTDERAAAVVGLIAAILEVDTSEITDGVDFQQDLDADSLQLAELAAALESDYGVAVDATDPPVNLGQVLAIVGAGPA</sequence>
<feature type="domain" description="Carrier" evidence="1">
    <location>
        <begin position="2"/>
        <end position="79"/>
    </location>
</feature>
<dbReference type="Proteomes" id="UP001165079">
    <property type="component" value="Unassembled WGS sequence"/>
</dbReference>
<evidence type="ECO:0000313" key="2">
    <source>
        <dbReference type="EMBL" id="GLZ77832.1"/>
    </source>
</evidence>
<reference evidence="2" key="1">
    <citation type="submission" date="2023-03" db="EMBL/GenBank/DDBJ databases">
        <title>Actinorhabdospora filicis NBRC 111898.</title>
        <authorList>
            <person name="Ichikawa N."/>
            <person name="Sato H."/>
            <person name="Tonouchi N."/>
        </authorList>
    </citation>
    <scope>NUCLEOTIDE SEQUENCE</scope>
    <source>
        <strain evidence="2">NBRC 111898</strain>
    </source>
</reference>
<proteinExistence type="predicted"/>
<keyword evidence="3" id="KW-1185">Reference proteome</keyword>
<accession>A0A9W6SKY5</accession>
<comment type="caution">
    <text evidence="2">The sequence shown here is derived from an EMBL/GenBank/DDBJ whole genome shotgun (WGS) entry which is preliminary data.</text>
</comment>
<protein>
    <recommendedName>
        <fullName evidence="1">Carrier domain-containing protein</fullName>
    </recommendedName>
</protein>
<dbReference type="InterPro" id="IPR036736">
    <property type="entry name" value="ACP-like_sf"/>
</dbReference>
<dbReference type="Gene3D" id="1.10.1200.10">
    <property type="entry name" value="ACP-like"/>
    <property type="match status" value="1"/>
</dbReference>
<gene>
    <name evidence="2" type="ORF">Afil01_26390</name>
</gene>
<evidence type="ECO:0000259" key="1">
    <source>
        <dbReference type="PROSITE" id="PS50075"/>
    </source>
</evidence>
<dbReference type="SUPFAM" id="SSF47336">
    <property type="entry name" value="ACP-like"/>
    <property type="match status" value="1"/>
</dbReference>
<name>A0A9W6SKY5_9ACTN</name>
<dbReference type="Pfam" id="PF00550">
    <property type="entry name" value="PP-binding"/>
    <property type="match status" value="1"/>
</dbReference>
<dbReference type="AlphaFoldDB" id="A0A9W6SKY5"/>
<organism evidence="2 3">
    <name type="scientific">Actinorhabdospora filicis</name>
    <dbReference type="NCBI Taxonomy" id="1785913"/>
    <lineage>
        <taxon>Bacteria</taxon>
        <taxon>Bacillati</taxon>
        <taxon>Actinomycetota</taxon>
        <taxon>Actinomycetes</taxon>
        <taxon>Micromonosporales</taxon>
        <taxon>Micromonosporaceae</taxon>
        <taxon>Actinorhabdospora</taxon>
    </lineage>
</organism>
<dbReference type="PROSITE" id="PS50075">
    <property type="entry name" value="CARRIER"/>
    <property type="match status" value="1"/>
</dbReference>
<dbReference type="RefSeq" id="WP_285663013.1">
    <property type="nucleotide sequence ID" value="NZ_BSTX01000002.1"/>
</dbReference>
<evidence type="ECO:0000313" key="3">
    <source>
        <dbReference type="Proteomes" id="UP001165079"/>
    </source>
</evidence>
<dbReference type="InterPro" id="IPR009081">
    <property type="entry name" value="PP-bd_ACP"/>
</dbReference>
<dbReference type="EMBL" id="BSTX01000002">
    <property type="protein sequence ID" value="GLZ77832.1"/>
    <property type="molecule type" value="Genomic_DNA"/>
</dbReference>